<dbReference type="SFLD" id="SFLDF00027">
    <property type="entry name" value="p-type_atpase"/>
    <property type="match status" value="1"/>
</dbReference>
<dbReference type="GO" id="GO:0006883">
    <property type="term" value="P:intracellular sodium ion homeostasis"/>
    <property type="evidence" value="ECO:0007669"/>
    <property type="project" value="TreeGrafter"/>
</dbReference>
<keyword evidence="10 13" id="KW-1133">Transmembrane helix</keyword>
<evidence type="ECO:0000256" key="7">
    <source>
        <dbReference type="ARBA" id="ARBA00022840"/>
    </source>
</evidence>
<dbReference type="GO" id="GO:1902600">
    <property type="term" value="P:proton transmembrane transport"/>
    <property type="evidence" value="ECO:0007669"/>
    <property type="project" value="TreeGrafter"/>
</dbReference>
<feature type="transmembrane region" description="Helical" evidence="13">
    <location>
        <begin position="774"/>
        <end position="796"/>
    </location>
</feature>
<accession>A0A6L5G916</accession>
<dbReference type="Gene3D" id="1.20.1110.10">
    <property type="entry name" value="Calcium-transporting ATPase, transmembrane domain"/>
    <property type="match status" value="1"/>
</dbReference>
<evidence type="ECO:0000256" key="8">
    <source>
        <dbReference type="ARBA" id="ARBA00022842"/>
    </source>
</evidence>
<evidence type="ECO:0000259" key="14">
    <source>
        <dbReference type="SMART" id="SM00831"/>
    </source>
</evidence>
<dbReference type="RefSeq" id="WP_153025345.1">
    <property type="nucleotide sequence ID" value="NZ_WIAO01000011.1"/>
</dbReference>
<dbReference type="InterPro" id="IPR008250">
    <property type="entry name" value="ATPase_P-typ_transduc_dom_A_sf"/>
</dbReference>
<dbReference type="InterPro" id="IPR044492">
    <property type="entry name" value="P_typ_ATPase_HD_dom"/>
</dbReference>
<dbReference type="SUPFAM" id="SSF81653">
    <property type="entry name" value="Calcium ATPase, transduction domain A"/>
    <property type="match status" value="1"/>
</dbReference>
<evidence type="ECO:0000256" key="6">
    <source>
        <dbReference type="ARBA" id="ARBA00022741"/>
    </source>
</evidence>
<name>A0A6L5G916_9ACTN</name>
<keyword evidence="4" id="KW-0597">Phosphoprotein</keyword>
<keyword evidence="3" id="KW-1003">Cell membrane</keyword>
<dbReference type="Pfam" id="PF00122">
    <property type="entry name" value="E1-E2_ATPase"/>
    <property type="match status" value="1"/>
</dbReference>
<feature type="domain" description="Cation-transporting P-type ATPase N-terminal" evidence="14">
    <location>
        <begin position="12"/>
        <end position="86"/>
    </location>
</feature>
<dbReference type="SFLD" id="SFLDS00003">
    <property type="entry name" value="Haloacid_Dehalogenase"/>
    <property type="match status" value="1"/>
</dbReference>
<proteinExistence type="inferred from homology"/>
<evidence type="ECO:0000256" key="4">
    <source>
        <dbReference type="ARBA" id="ARBA00022553"/>
    </source>
</evidence>
<dbReference type="Gene3D" id="3.40.50.1000">
    <property type="entry name" value="HAD superfamily/HAD-like"/>
    <property type="match status" value="1"/>
</dbReference>
<dbReference type="PRINTS" id="PR00120">
    <property type="entry name" value="HATPASE"/>
</dbReference>
<feature type="transmembrane region" description="Helical" evidence="13">
    <location>
        <begin position="705"/>
        <end position="730"/>
    </location>
</feature>
<dbReference type="NCBIfam" id="TIGR01494">
    <property type="entry name" value="ATPase_P-type"/>
    <property type="match status" value="2"/>
</dbReference>
<dbReference type="InterPro" id="IPR001757">
    <property type="entry name" value="P_typ_ATPase"/>
</dbReference>
<keyword evidence="7" id="KW-0067">ATP-binding</keyword>
<dbReference type="InterPro" id="IPR006068">
    <property type="entry name" value="ATPase_P-typ_cation-transptr_C"/>
</dbReference>
<comment type="caution">
    <text evidence="15">The sequence shown here is derived from an EMBL/GenBank/DDBJ whole genome shotgun (WGS) entry which is preliminary data.</text>
</comment>
<dbReference type="SMART" id="SM00831">
    <property type="entry name" value="Cation_ATPase_N"/>
    <property type="match status" value="1"/>
</dbReference>
<dbReference type="GO" id="GO:0016887">
    <property type="term" value="F:ATP hydrolysis activity"/>
    <property type="evidence" value="ECO:0007669"/>
    <property type="project" value="InterPro"/>
</dbReference>
<dbReference type="GO" id="GO:0005524">
    <property type="term" value="F:ATP binding"/>
    <property type="evidence" value="ECO:0007669"/>
    <property type="project" value="UniProtKB-KW"/>
</dbReference>
<gene>
    <name evidence="15" type="ORF">GFD30_11435</name>
</gene>
<evidence type="ECO:0000256" key="12">
    <source>
        <dbReference type="ARBA" id="ARBA00049360"/>
    </source>
</evidence>
<dbReference type="Pfam" id="PF00689">
    <property type="entry name" value="Cation_ATPase_C"/>
    <property type="match status" value="1"/>
</dbReference>
<dbReference type="Gene3D" id="2.70.150.10">
    <property type="entry name" value="Calcium-transporting ATPase, cytoplasmic transduction domain A"/>
    <property type="match status" value="1"/>
</dbReference>
<keyword evidence="6" id="KW-0547">Nucleotide-binding</keyword>
<evidence type="ECO:0000256" key="2">
    <source>
        <dbReference type="ARBA" id="ARBA00005675"/>
    </source>
</evidence>
<dbReference type="InterPro" id="IPR004014">
    <property type="entry name" value="ATPase_P-typ_cation-transptr_N"/>
</dbReference>
<keyword evidence="16" id="KW-1185">Reference proteome</keyword>
<evidence type="ECO:0000256" key="1">
    <source>
        <dbReference type="ARBA" id="ARBA00004651"/>
    </source>
</evidence>
<dbReference type="Pfam" id="PF00690">
    <property type="entry name" value="Cation_ATPase_N"/>
    <property type="match status" value="1"/>
</dbReference>
<dbReference type="Pfam" id="PF13246">
    <property type="entry name" value="Cation_ATPase"/>
    <property type="match status" value="1"/>
</dbReference>
<evidence type="ECO:0000313" key="15">
    <source>
        <dbReference type="EMBL" id="MQM26179.1"/>
    </source>
</evidence>
<dbReference type="Proteomes" id="UP000477750">
    <property type="component" value="Unassembled WGS sequence"/>
</dbReference>
<dbReference type="SUPFAM" id="SSF81660">
    <property type="entry name" value="Metal cation-transporting ATPase, ATP-binding domain N"/>
    <property type="match status" value="1"/>
</dbReference>
<dbReference type="PANTHER" id="PTHR43294:SF21">
    <property type="entry name" value="CATION TRANSPORTING ATPASE"/>
    <property type="match status" value="1"/>
</dbReference>
<comment type="catalytic activity">
    <reaction evidence="12">
        <text>ATP + H2O = ADP + phosphate + H(+)</text>
        <dbReference type="Rhea" id="RHEA:13065"/>
        <dbReference type="ChEBI" id="CHEBI:15377"/>
        <dbReference type="ChEBI" id="CHEBI:15378"/>
        <dbReference type="ChEBI" id="CHEBI:30616"/>
        <dbReference type="ChEBI" id="CHEBI:43474"/>
        <dbReference type="ChEBI" id="CHEBI:456216"/>
    </reaction>
</comment>
<keyword evidence="5 13" id="KW-0812">Transmembrane</keyword>
<dbReference type="InterPro" id="IPR059000">
    <property type="entry name" value="ATPase_P-type_domA"/>
</dbReference>
<dbReference type="GO" id="GO:0005391">
    <property type="term" value="F:P-type sodium:potassium-exchanging transporter activity"/>
    <property type="evidence" value="ECO:0007669"/>
    <property type="project" value="TreeGrafter"/>
</dbReference>
<dbReference type="FunFam" id="2.70.150.10:FF:000160">
    <property type="entry name" value="Sarcoplasmic/endoplasmic reticulum calcium ATPase 1"/>
    <property type="match status" value="1"/>
</dbReference>
<comment type="similarity">
    <text evidence="2">Belongs to the cation transport ATPase (P-type) (TC 3.A.3) family. Type IIA subfamily.</text>
</comment>
<feature type="transmembrane region" description="Helical" evidence="13">
    <location>
        <begin position="253"/>
        <end position="271"/>
    </location>
</feature>
<dbReference type="GO" id="GO:0005886">
    <property type="term" value="C:plasma membrane"/>
    <property type="evidence" value="ECO:0007669"/>
    <property type="project" value="UniProtKB-SubCell"/>
</dbReference>
<dbReference type="PRINTS" id="PR00119">
    <property type="entry name" value="CATATPASE"/>
</dbReference>
<feature type="transmembrane region" description="Helical" evidence="13">
    <location>
        <begin position="277"/>
        <end position="305"/>
    </location>
</feature>
<keyword evidence="9" id="KW-1278">Translocase</keyword>
<protein>
    <submittedName>
        <fullName evidence="15">HAD-IC family P-type ATPase</fullName>
    </submittedName>
</protein>
<dbReference type="GO" id="GO:1990573">
    <property type="term" value="P:potassium ion import across plasma membrane"/>
    <property type="evidence" value="ECO:0007669"/>
    <property type="project" value="TreeGrafter"/>
</dbReference>
<reference evidence="15 16" key="1">
    <citation type="submission" date="2019-10" db="EMBL/GenBank/DDBJ databases">
        <title>Glycomyces albidus sp. nov., a novel actinomycete isolated from rhizosphere soil of wheat (Triticum aestivum L.).</title>
        <authorList>
            <person name="Qian L."/>
        </authorList>
    </citation>
    <scope>NUCLEOTIDE SEQUENCE [LARGE SCALE GENOMIC DNA]</scope>
    <source>
        <strain evidence="15 16">NEAU-7082</strain>
    </source>
</reference>
<evidence type="ECO:0000256" key="13">
    <source>
        <dbReference type="SAM" id="Phobius"/>
    </source>
</evidence>
<dbReference type="SUPFAM" id="SSF81665">
    <property type="entry name" value="Calcium ATPase, transmembrane domain M"/>
    <property type="match status" value="1"/>
</dbReference>
<feature type="transmembrane region" description="Helical" evidence="13">
    <location>
        <begin position="880"/>
        <end position="897"/>
    </location>
</feature>
<dbReference type="EMBL" id="WIAO01000011">
    <property type="protein sequence ID" value="MQM26179.1"/>
    <property type="molecule type" value="Genomic_DNA"/>
</dbReference>
<organism evidence="15 16">
    <name type="scientific">Glycomyces albidus</name>
    <dbReference type="NCBI Taxonomy" id="2656774"/>
    <lineage>
        <taxon>Bacteria</taxon>
        <taxon>Bacillati</taxon>
        <taxon>Actinomycetota</taxon>
        <taxon>Actinomycetes</taxon>
        <taxon>Glycomycetales</taxon>
        <taxon>Glycomycetaceae</taxon>
        <taxon>Glycomyces</taxon>
    </lineage>
</organism>
<evidence type="ECO:0000256" key="3">
    <source>
        <dbReference type="ARBA" id="ARBA00022475"/>
    </source>
</evidence>
<dbReference type="InterPro" id="IPR036412">
    <property type="entry name" value="HAD-like_sf"/>
</dbReference>
<feature type="transmembrane region" description="Helical" evidence="13">
    <location>
        <begin position="736"/>
        <end position="754"/>
    </location>
</feature>
<dbReference type="SUPFAM" id="SSF56784">
    <property type="entry name" value="HAD-like"/>
    <property type="match status" value="1"/>
</dbReference>
<dbReference type="PROSITE" id="PS00154">
    <property type="entry name" value="ATPASE_E1_E2"/>
    <property type="match status" value="1"/>
</dbReference>
<dbReference type="AlphaFoldDB" id="A0A6L5G916"/>
<dbReference type="InterPro" id="IPR050510">
    <property type="entry name" value="Cation_transp_ATPase_P-type"/>
</dbReference>
<dbReference type="InterPro" id="IPR023299">
    <property type="entry name" value="ATPase_P-typ_cyto_dom_N"/>
</dbReference>
<dbReference type="Gene3D" id="3.40.1110.10">
    <property type="entry name" value="Calcium-transporting ATPase, cytoplasmic domain N"/>
    <property type="match status" value="1"/>
</dbReference>
<dbReference type="GO" id="GO:0036376">
    <property type="term" value="P:sodium ion export across plasma membrane"/>
    <property type="evidence" value="ECO:0007669"/>
    <property type="project" value="TreeGrafter"/>
</dbReference>
<evidence type="ECO:0000256" key="5">
    <source>
        <dbReference type="ARBA" id="ARBA00022692"/>
    </source>
</evidence>
<keyword evidence="8" id="KW-0460">Magnesium</keyword>
<feature type="transmembrane region" description="Helical" evidence="13">
    <location>
        <begin position="808"/>
        <end position="827"/>
    </location>
</feature>
<evidence type="ECO:0000256" key="10">
    <source>
        <dbReference type="ARBA" id="ARBA00022989"/>
    </source>
</evidence>
<dbReference type="GO" id="GO:0030007">
    <property type="term" value="P:intracellular potassium ion homeostasis"/>
    <property type="evidence" value="ECO:0007669"/>
    <property type="project" value="TreeGrafter"/>
</dbReference>
<dbReference type="PANTHER" id="PTHR43294">
    <property type="entry name" value="SODIUM/POTASSIUM-TRANSPORTING ATPASE SUBUNIT ALPHA"/>
    <property type="match status" value="1"/>
</dbReference>
<sequence length="913" mass="94766">MTTAIDTSAPPEFHELSADEVLLLLSTDPASGLSPEGAAALLARTGPNSLPVAPRTSLAVRILRQVHNPLIYVLLAAGAITAVLGEYVDSSVILGVVVINAAIGLVQESKAEAELAGLRSMVRTSARVVRGGRERTVPSEDLVPGDLVKLEAGDKVPADLRLTHSTGLQVDESALTGESEPVDKHVDPLPAMVPVADRRNMAYSGTLVTAGTGTGVVCATGAATELGEIHRLIGAAETLATPLTAKLAGFSRMLTVGILALAAVTFAVGLLRGHDAVAMFTAAIALAVGAIPEGLPAAVTVTLAIGVGRMARRRAVIRRLPTVETLGSTTVICTDKTGTLTENQMTVQAVWTPVARYEVSGRGYEPEGTVRDDSGAAAGTDRDRALHWTLLAGAVCSDASLVDHGGKWSVVGDPTEGAMLVAAAKAGLDAAAARARWLRVAALPFSSERLFMATSHRHAADGRPLVLAKGAVERLLDLCELEMGADGTTRPLNRLAAASAAAELADRGLRVLATAVRPADASADGIEDLDEGALAEGLVFTGLQAMLDPPREAAAAAVAACRTAGISVKMITGDHAATATAIAREVGLIGTGDEAVLTGAELAALPDADMAEAAHRTGVFARVSPEQKLRLVAALQERGHVVAMTGDGVNDAPALRQAGIGVAMGASGTDVAKEAADMVLTDDDFATIEAAVEEGRGVFDNLTKFITWTLPTNLGEGLVILAAILFGAALPILPSQILWINMTTAVALGLMLAFEPKEPGIMTRPPRRPGQPLFTGTLMFRTALVSVLLVAGAWWLFNWELANGADVAQARTAAVNVFVTVQAFYLFSCRSLTRSAWRIGMFTNPWIILGLAVQAAGQLAMTYTPAMNAVFDTSPIGAGTWLRILAIAAATSLVVALEKRLRVRVEGSAPQQR</sequence>
<evidence type="ECO:0000313" key="16">
    <source>
        <dbReference type="Proteomes" id="UP000477750"/>
    </source>
</evidence>
<dbReference type="Pfam" id="PF08282">
    <property type="entry name" value="Hydrolase_3"/>
    <property type="match status" value="1"/>
</dbReference>
<comment type="subcellular location">
    <subcellularLocation>
        <location evidence="1">Cell membrane</location>
        <topology evidence="1">Multi-pass membrane protein</topology>
    </subcellularLocation>
</comment>
<dbReference type="FunFam" id="3.40.50.1000:FF:000028">
    <property type="entry name" value="Calcium-transporting P-type ATPase, putative"/>
    <property type="match status" value="1"/>
</dbReference>
<feature type="transmembrane region" description="Helical" evidence="13">
    <location>
        <begin position="839"/>
        <end position="860"/>
    </location>
</feature>
<dbReference type="InterPro" id="IPR023298">
    <property type="entry name" value="ATPase_P-typ_TM_dom_sf"/>
</dbReference>
<dbReference type="SFLD" id="SFLDG00002">
    <property type="entry name" value="C1.7:_P-type_atpase_like"/>
    <property type="match status" value="1"/>
</dbReference>
<evidence type="ECO:0000256" key="9">
    <source>
        <dbReference type="ARBA" id="ARBA00022967"/>
    </source>
</evidence>
<dbReference type="InterPro" id="IPR018303">
    <property type="entry name" value="ATPase_P-typ_P_site"/>
</dbReference>
<evidence type="ECO:0000256" key="11">
    <source>
        <dbReference type="ARBA" id="ARBA00023136"/>
    </source>
</evidence>
<dbReference type="CDD" id="cd02080">
    <property type="entry name" value="P-type_ATPase_cation"/>
    <property type="match status" value="1"/>
</dbReference>
<dbReference type="InterPro" id="IPR023214">
    <property type="entry name" value="HAD_sf"/>
</dbReference>
<keyword evidence="11 13" id="KW-0472">Membrane</keyword>